<accession>A0A8J4X050</accession>
<keyword evidence="3" id="KW-0805">Transcription regulation</keyword>
<dbReference type="InterPro" id="IPR036638">
    <property type="entry name" value="HLH_DNA-bd_sf"/>
</dbReference>
<evidence type="ECO:0000256" key="5">
    <source>
        <dbReference type="ARBA" id="ARBA00023163"/>
    </source>
</evidence>
<evidence type="ECO:0000313" key="9">
    <source>
        <dbReference type="EMBL" id="KAF5888723.1"/>
    </source>
</evidence>
<comment type="subcellular location">
    <subcellularLocation>
        <location evidence="1">Nucleus</location>
    </subcellularLocation>
</comment>
<keyword evidence="4" id="KW-0238">DNA-binding</keyword>
<feature type="compositionally biased region" description="Basic and acidic residues" evidence="7">
    <location>
        <begin position="28"/>
        <end position="37"/>
    </location>
</feature>
<reference evidence="9" key="1">
    <citation type="submission" date="2020-07" db="EMBL/GenBank/DDBJ databases">
        <title>Clarias magur genome sequencing, assembly and annotation.</title>
        <authorList>
            <person name="Kushwaha B."/>
            <person name="Kumar R."/>
            <person name="Das P."/>
            <person name="Joshi C.G."/>
            <person name="Kumar D."/>
            <person name="Nagpure N.S."/>
            <person name="Pandey M."/>
            <person name="Agarwal S."/>
            <person name="Srivastava S."/>
            <person name="Singh M."/>
            <person name="Sahoo L."/>
            <person name="Jayasankar P."/>
            <person name="Meher P.K."/>
            <person name="Koringa P.G."/>
            <person name="Iquebal M.A."/>
            <person name="Das S.P."/>
            <person name="Bit A."/>
            <person name="Patnaik S."/>
            <person name="Patel N."/>
            <person name="Shah T.M."/>
            <person name="Hinsu A."/>
            <person name="Jena J.K."/>
        </authorList>
    </citation>
    <scope>NUCLEOTIDE SEQUENCE</scope>
    <source>
        <strain evidence="9">CIFAMagur01</strain>
        <tissue evidence="9">Testis</tissue>
    </source>
</reference>
<evidence type="ECO:0000256" key="1">
    <source>
        <dbReference type="ARBA" id="ARBA00004123"/>
    </source>
</evidence>
<keyword evidence="6" id="KW-0539">Nucleus</keyword>
<evidence type="ECO:0000313" key="10">
    <source>
        <dbReference type="Proteomes" id="UP000727407"/>
    </source>
</evidence>
<comment type="caution">
    <text evidence="9">The sequence shown here is derived from an EMBL/GenBank/DDBJ whole genome shotgun (WGS) entry which is preliminary data.</text>
</comment>
<gene>
    <name evidence="9" type="primary">mitfa</name>
    <name evidence="9" type="ORF">DAT39_021583</name>
</gene>
<proteinExistence type="inferred from homology"/>
<dbReference type="Pfam" id="PF00010">
    <property type="entry name" value="HLH"/>
    <property type="match status" value="1"/>
</dbReference>
<dbReference type="OrthoDB" id="6242697at2759"/>
<feature type="compositionally biased region" description="Low complexity" evidence="7">
    <location>
        <begin position="50"/>
        <end position="77"/>
    </location>
</feature>
<dbReference type="PANTHER" id="PTHR45776:SF4">
    <property type="entry name" value="MICROPHTHALMIA-ASSOCIATED TRANSCRIPTION FACTOR"/>
    <property type="match status" value="1"/>
</dbReference>
<evidence type="ECO:0000259" key="8">
    <source>
        <dbReference type="PROSITE" id="PS50888"/>
    </source>
</evidence>
<name>A0A8J4X050_CLAMG</name>
<keyword evidence="10" id="KW-1185">Reference proteome</keyword>
<comment type="similarity">
    <text evidence="2">Belongs to the MiT/TFE family.</text>
</comment>
<dbReference type="Pfam" id="PF15951">
    <property type="entry name" value="MITF_TFEB_C_3_N"/>
    <property type="match status" value="1"/>
</dbReference>
<dbReference type="InterPro" id="IPR031867">
    <property type="entry name" value="MiT/TFE_N"/>
</dbReference>
<dbReference type="Gene3D" id="4.10.280.10">
    <property type="entry name" value="Helix-loop-helix DNA-binding domain"/>
    <property type="match status" value="1"/>
</dbReference>
<sequence length="350" mass="38828">TPHSDQQSSSLSCPSSSRVLLRQQLMREQLHDQERREKQRRRHTSPYAPPTSTHCSTPHPTQSPAIDVSTPVAPPTTAAVPPEVLRVKTHLENPTKYHLQQAQRQQVKAYLSTTLGPFPSMPCATLDPDPGGIPPGQVNSTPNSPMALLTLNSTCEREMDDVIDDIISLESSYSDDMLGMPLDSALHMANTMPLSVNLMDVYKNQNLAPPTVSISTSCPENLPNIKTEFYNTDVRALAKERQKKDNHNLIERRRRFNINDRIKELGTLIPKSSDPSAHPIKQEQVLADCETPREGHVMTSDRGVFGVKTTGAKLGDILMEQTPQSLTGRVSPKNSSNMHSISMEENQWAC</sequence>
<evidence type="ECO:0000256" key="2">
    <source>
        <dbReference type="ARBA" id="ARBA00008289"/>
    </source>
</evidence>
<dbReference type="PROSITE" id="PS50888">
    <property type="entry name" value="BHLH"/>
    <property type="match status" value="1"/>
</dbReference>
<protein>
    <submittedName>
        <fullName evidence="9">Microphthalmia-associated transcription factor a</fullName>
    </submittedName>
</protein>
<feature type="domain" description="BHLH" evidence="8">
    <location>
        <begin position="242"/>
        <end position="302"/>
    </location>
</feature>
<dbReference type="GO" id="GO:0046983">
    <property type="term" value="F:protein dimerization activity"/>
    <property type="evidence" value="ECO:0007669"/>
    <property type="project" value="InterPro"/>
</dbReference>
<dbReference type="GO" id="GO:0030318">
    <property type="term" value="P:melanocyte differentiation"/>
    <property type="evidence" value="ECO:0007669"/>
    <property type="project" value="TreeGrafter"/>
</dbReference>
<dbReference type="AlphaFoldDB" id="A0A8J4X050"/>
<dbReference type="PANTHER" id="PTHR45776">
    <property type="entry name" value="MIP04163P"/>
    <property type="match status" value="1"/>
</dbReference>
<feature type="non-terminal residue" evidence="9">
    <location>
        <position position="350"/>
    </location>
</feature>
<dbReference type="GO" id="GO:0000981">
    <property type="term" value="F:DNA-binding transcription factor activity, RNA polymerase II-specific"/>
    <property type="evidence" value="ECO:0007669"/>
    <property type="project" value="TreeGrafter"/>
</dbReference>
<dbReference type="GO" id="GO:0005634">
    <property type="term" value="C:nucleus"/>
    <property type="evidence" value="ECO:0007669"/>
    <property type="project" value="UniProtKB-SubCell"/>
</dbReference>
<evidence type="ECO:0000256" key="3">
    <source>
        <dbReference type="ARBA" id="ARBA00023015"/>
    </source>
</evidence>
<dbReference type="InterPro" id="IPR011598">
    <property type="entry name" value="bHLH_dom"/>
</dbReference>
<feature type="region of interest" description="Disordered" evidence="7">
    <location>
        <begin position="25"/>
        <end position="77"/>
    </location>
</feature>
<dbReference type="EMBL" id="QNUK01000932">
    <property type="protein sequence ID" value="KAF5888723.1"/>
    <property type="molecule type" value="Genomic_DNA"/>
</dbReference>
<organism evidence="9 10">
    <name type="scientific">Clarias magur</name>
    <name type="common">Asian catfish</name>
    <name type="synonym">Macropteronotus magur</name>
    <dbReference type="NCBI Taxonomy" id="1594786"/>
    <lineage>
        <taxon>Eukaryota</taxon>
        <taxon>Metazoa</taxon>
        <taxon>Chordata</taxon>
        <taxon>Craniata</taxon>
        <taxon>Vertebrata</taxon>
        <taxon>Euteleostomi</taxon>
        <taxon>Actinopterygii</taxon>
        <taxon>Neopterygii</taxon>
        <taxon>Teleostei</taxon>
        <taxon>Ostariophysi</taxon>
        <taxon>Siluriformes</taxon>
        <taxon>Clariidae</taxon>
        <taxon>Clarias</taxon>
    </lineage>
</organism>
<dbReference type="Proteomes" id="UP000727407">
    <property type="component" value="Unassembled WGS sequence"/>
</dbReference>
<keyword evidence="5" id="KW-0804">Transcription</keyword>
<dbReference type="SUPFAM" id="SSF47459">
    <property type="entry name" value="HLH, helix-loop-helix DNA-binding domain"/>
    <property type="match status" value="1"/>
</dbReference>
<evidence type="ECO:0000256" key="6">
    <source>
        <dbReference type="ARBA" id="ARBA00023242"/>
    </source>
</evidence>
<feature type="region of interest" description="Disordered" evidence="7">
    <location>
        <begin position="325"/>
        <end position="350"/>
    </location>
</feature>
<dbReference type="GO" id="GO:0000978">
    <property type="term" value="F:RNA polymerase II cis-regulatory region sequence-specific DNA binding"/>
    <property type="evidence" value="ECO:0007669"/>
    <property type="project" value="TreeGrafter"/>
</dbReference>
<evidence type="ECO:0000256" key="7">
    <source>
        <dbReference type="SAM" id="MobiDB-lite"/>
    </source>
</evidence>
<evidence type="ECO:0000256" key="4">
    <source>
        <dbReference type="ARBA" id="ARBA00023125"/>
    </source>
</evidence>